<dbReference type="PANTHER" id="PTHR46577:SF2">
    <property type="entry name" value="TRANSCRIPTIONAL REGULATORY PROTEIN"/>
    <property type="match status" value="1"/>
</dbReference>
<dbReference type="Pfam" id="PF00392">
    <property type="entry name" value="GntR"/>
    <property type="match status" value="1"/>
</dbReference>
<dbReference type="InterPro" id="IPR015424">
    <property type="entry name" value="PyrdxlP-dep_Trfase"/>
</dbReference>
<dbReference type="EMBL" id="VNJJ01000023">
    <property type="protein sequence ID" value="TVX95302.1"/>
    <property type="molecule type" value="Genomic_DNA"/>
</dbReference>
<evidence type="ECO:0000259" key="9">
    <source>
        <dbReference type="PROSITE" id="PS50949"/>
    </source>
</evidence>
<evidence type="ECO:0000256" key="7">
    <source>
        <dbReference type="ARBA" id="ARBA00023125"/>
    </source>
</evidence>
<dbReference type="PROSITE" id="PS50949">
    <property type="entry name" value="HTH_GNTR"/>
    <property type="match status" value="1"/>
</dbReference>
<proteinExistence type="inferred from homology"/>
<dbReference type="SMART" id="SM00345">
    <property type="entry name" value="HTH_GNTR"/>
    <property type="match status" value="1"/>
</dbReference>
<evidence type="ECO:0000256" key="4">
    <source>
        <dbReference type="ARBA" id="ARBA00022679"/>
    </source>
</evidence>
<keyword evidence="11" id="KW-1185">Reference proteome</keyword>
<dbReference type="GO" id="GO:0030170">
    <property type="term" value="F:pyridoxal phosphate binding"/>
    <property type="evidence" value="ECO:0007669"/>
    <property type="project" value="InterPro"/>
</dbReference>
<protein>
    <submittedName>
        <fullName evidence="10">PLP-dependent aminotransferase family protein</fullName>
    </submittedName>
</protein>
<dbReference type="PRINTS" id="PR00035">
    <property type="entry name" value="HTHGNTR"/>
</dbReference>
<feature type="domain" description="HTH gntR-type" evidence="9">
    <location>
        <begin position="11"/>
        <end position="79"/>
    </location>
</feature>
<evidence type="ECO:0000256" key="8">
    <source>
        <dbReference type="ARBA" id="ARBA00023163"/>
    </source>
</evidence>
<evidence type="ECO:0000256" key="3">
    <source>
        <dbReference type="ARBA" id="ARBA00022576"/>
    </source>
</evidence>
<dbReference type="OrthoDB" id="9802601at2"/>
<evidence type="ECO:0000256" key="2">
    <source>
        <dbReference type="ARBA" id="ARBA00005384"/>
    </source>
</evidence>
<keyword evidence="4 10" id="KW-0808">Transferase</keyword>
<dbReference type="InterPro" id="IPR036390">
    <property type="entry name" value="WH_DNA-bd_sf"/>
</dbReference>
<evidence type="ECO:0000256" key="5">
    <source>
        <dbReference type="ARBA" id="ARBA00022898"/>
    </source>
</evidence>
<keyword evidence="6" id="KW-0805">Transcription regulation</keyword>
<dbReference type="GO" id="GO:0008483">
    <property type="term" value="F:transaminase activity"/>
    <property type="evidence" value="ECO:0007669"/>
    <property type="project" value="UniProtKB-KW"/>
</dbReference>
<dbReference type="Pfam" id="PF00155">
    <property type="entry name" value="Aminotran_1_2"/>
    <property type="match status" value="1"/>
</dbReference>
<keyword evidence="7" id="KW-0238">DNA-binding</keyword>
<dbReference type="InterPro" id="IPR004839">
    <property type="entry name" value="Aminotransferase_I/II_large"/>
</dbReference>
<dbReference type="RefSeq" id="WP_144707123.1">
    <property type="nucleotide sequence ID" value="NZ_VNJJ01000023.1"/>
</dbReference>
<dbReference type="CDD" id="cd07377">
    <property type="entry name" value="WHTH_GntR"/>
    <property type="match status" value="1"/>
</dbReference>
<dbReference type="Gene3D" id="3.40.640.10">
    <property type="entry name" value="Type I PLP-dependent aspartate aminotransferase-like (Major domain)"/>
    <property type="match status" value="1"/>
</dbReference>
<organism evidence="10 11">
    <name type="scientific">Cohnella terricola</name>
    <dbReference type="NCBI Taxonomy" id="1289167"/>
    <lineage>
        <taxon>Bacteria</taxon>
        <taxon>Bacillati</taxon>
        <taxon>Bacillota</taxon>
        <taxon>Bacilli</taxon>
        <taxon>Bacillales</taxon>
        <taxon>Paenibacillaceae</taxon>
        <taxon>Cohnella</taxon>
    </lineage>
</organism>
<keyword evidence="5" id="KW-0663">Pyridoxal phosphate</keyword>
<sequence length="483" mass="53749">MNWKPDKSSHDPIYLQIADHFEGKMRDGEYPSGSCLPSERKLAATLDVNRSTVVTAYDHLASLGLVARVKGFGTVATDRQTFDGTAKRIPNWEQYAKSGFLHRNDPITRHIHAILGSDQSNINFAIGELSPDLFPVALMQQAHSRIEMSQYLGYEHIQGNIGLRDSIAGHLRTHRGIASSASSILVTSGAQQAIQLIIQGLLKPGDGVAIEDPSYCFSMPIFHSAGLRTYRLSVEQDGVDPEQIVSLYKRHRIKMVFLNPIYHNPTGTTMSAERRKRLLDISTKFGIAIVEDDPYSLTGFGQAPEGTLKSMDRDGSVLYVSSLSKIVSSGLRIGWIAGPHSVIQRLTDAKQQLDFGHSNIPQWIAAQLLSSGELDNHLRKLRTGLQHKLEQTISSLRTEFGDRIKFRVPSGGIHLWCELDGEWDELQLFNQAIDLGVVITPGSTLGSHRNRIRLTYSRVDDREIAPGIRKLAEAYRYALGFDR</sequence>
<evidence type="ECO:0000313" key="10">
    <source>
        <dbReference type="EMBL" id="TVX95302.1"/>
    </source>
</evidence>
<dbReference type="SUPFAM" id="SSF46785">
    <property type="entry name" value="Winged helix' DNA-binding domain"/>
    <property type="match status" value="1"/>
</dbReference>
<comment type="cofactor">
    <cofactor evidence="1">
        <name>pyridoxal 5'-phosphate</name>
        <dbReference type="ChEBI" id="CHEBI:597326"/>
    </cofactor>
</comment>
<evidence type="ECO:0000313" key="11">
    <source>
        <dbReference type="Proteomes" id="UP000316330"/>
    </source>
</evidence>
<dbReference type="Proteomes" id="UP000316330">
    <property type="component" value="Unassembled WGS sequence"/>
</dbReference>
<evidence type="ECO:0000256" key="1">
    <source>
        <dbReference type="ARBA" id="ARBA00001933"/>
    </source>
</evidence>
<evidence type="ECO:0000256" key="6">
    <source>
        <dbReference type="ARBA" id="ARBA00023015"/>
    </source>
</evidence>
<reference evidence="10 11" key="1">
    <citation type="submission" date="2019-07" db="EMBL/GenBank/DDBJ databases">
        <authorList>
            <person name="Kim J."/>
        </authorList>
    </citation>
    <scope>NUCLEOTIDE SEQUENCE [LARGE SCALE GENOMIC DNA]</scope>
    <source>
        <strain evidence="10 11">G13</strain>
    </source>
</reference>
<dbReference type="CDD" id="cd00609">
    <property type="entry name" value="AAT_like"/>
    <property type="match status" value="1"/>
</dbReference>
<keyword evidence="3 10" id="KW-0032">Aminotransferase</keyword>
<dbReference type="InterPro" id="IPR036388">
    <property type="entry name" value="WH-like_DNA-bd_sf"/>
</dbReference>
<gene>
    <name evidence="10" type="ORF">FPZ45_23650</name>
</gene>
<dbReference type="InterPro" id="IPR051446">
    <property type="entry name" value="HTH_trans_reg/aminotransferase"/>
</dbReference>
<dbReference type="InterPro" id="IPR000524">
    <property type="entry name" value="Tscrpt_reg_HTH_GntR"/>
</dbReference>
<dbReference type="FunFam" id="3.40.640.10:FF:000023">
    <property type="entry name" value="Transcriptional regulator, GntR family"/>
    <property type="match status" value="1"/>
</dbReference>
<dbReference type="GO" id="GO:0003677">
    <property type="term" value="F:DNA binding"/>
    <property type="evidence" value="ECO:0007669"/>
    <property type="project" value="UniProtKB-KW"/>
</dbReference>
<dbReference type="AlphaFoldDB" id="A0A559J602"/>
<dbReference type="GO" id="GO:0003700">
    <property type="term" value="F:DNA-binding transcription factor activity"/>
    <property type="evidence" value="ECO:0007669"/>
    <property type="project" value="InterPro"/>
</dbReference>
<name>A0A559J602_9BACL</name>
<dbReference type="PANTHER" id="PTHR46577">
    <property type="entry name" value="HTH-TYPE TRANSCRIPTIONAL REGULATORY PROTEIN GABR"/>
    <property type="match status" value="1"/>
</dbReference>
<dbReference type="SUPFAM" id="SSF53383">
    <property type="entry name" value="PLP-dependent transferases"/>
    <property type="match status" value="1"/>
</dbReference>
<keyword evidence="8" id="KW-0804">Transcription</keyword>
<dbReference type="Gene3D" id="1.10.10.10">
    <property type="entry name" value="Winged helix-like DNA-binding domain superfamily/Winged helix DNA-binding domain"/>
    <property type="match status" value="1"/>
</dbReference>
<dbReference type="InterPro" id="IPR015421">
    <property type="entry name" value="PyrdxlP-dep_Trfase_major"/>
</dbReference>
<comment type="caution">
    <text evidence="10">The sequence shown here is derived from an EMBL/GenBank/DDBJ whole genome shotgun (WGS) entry which is preliminary data.</text>
</comment>
<accession>A0A559J602</accession>
<comment type="similarity">
    <text evidence="2">In the C-terminal section; belongs to the class-I pyridoxal-phosphate-dependent aminotransferase family.</text>
</comment>